<evidence type="ECO:0000256" key="1">
    <source>
        <dbReference type="HAMAP-Rule" id="MF_01440"/>
    </source>
</evidence>
<evidence type="ECO:0000313" key="3">
    <source>
        <dbReference type="Proteomes" id="UP001595420"/>
    </source>
</evidence>
<gene>
    <name evidence="1" type="primary">cheD</name>
    <name evidence="2" type="ORF">ACFOD3_24900</name>
</gene>
<keyword evidence="1" id="KW-0145">Chemotaxis</keyword>
<dbReference type="Pfam" id="PF03975">
    <property type="entry name" value="CheD"/>
    <property type="match status" value="1"/>
</dbReference>
<keyword evidence="1" id="KW-0378">Hydrolase</keyword>
<keyword evidence="3" id="KW-1185">Reference proteome</keyword>
<dbReference type="InterPro" id="IPR005659">
    <property type="entry name" value="Chemorcpt_Glu_NH3ase_CheD"/>
</dbReference>
<dbReference type="RefSeq" id="WP_216839594.1">
    <property type="nucleotide sequence ID" value="NZ_JAFNJS010000009.1"/>
</dbReference>
<dbReference type="PANTHER" id="PTHR35147:SF2">
    <property type="entry name" value="CHEMORECEPTOR GLUTAMINE DEAMIDASE CHED-RELATED"/>
    <property type="match status" value="1"/>
</dbReference>
<evidence type="ECO:0000313" key="2">
    <source>
        <dbReference type="EMBL" id="MFC3003157.1"/>
    </source>
</evidence>
<dbReference type="PANTHER" id="PTHR35147">
    <property type="entry name" value="CHEMORECEPTOR GLUTAMINE DEAMIDASE CHED-RELATED"/>
    <property type="match status" value="1"/>
</dbReference>
<reference evidence="3" key="1">
    <citation type="journal article" date="2019" name="Int. J. Syst. Evol. Microbiol.">
        <title>The Global Catalogue of Microorganisms (GCM) 10K type strain sequencing project: providing services to taxonomists for standard genome sequencing and annotation.</title>
        <authorList>
            <consortium name="The Broad Institute Genomics Platform"/>
            <consortium name="The Broad Institute Genome Sequencing Center for Infectious Disease"/>
            <person name="Wu L."/>
            <person name="Ma J."/>
        </authorList>
    </citation>
    <scope>NUCLEOTIDE SEQUENCE [LARGE SCALE GENOMIC DNA]</scope>
    <source>
        <strain evidence="3">CGMCC 1.16855</strain>
    </source>
</reference>
<name>A0ABV7BZI9_9PROT</name>
<comment type="function">
    <text evidence="1">Probably deamidates glutamine residues to glutamate on methyl-accepting chemotaxis receptors (MCPs), playing an important role in chemotaxis.</text>
</comment>
<accession>A0ABV7BZI9</accession>
<comment type="caution">
    <text evidence="2">The sequence shown here is derived from an EMBL/GenBank/DDBJ whole genome shotgun (WGS) entry which is preliminary data.</text>
</comment>
<dbReference type="EMBL" id="JBHRSB010000009">
    <property type="protein sequence ID" value="MFC3003157.1"/>
    <property type="molecule type" value="Genomic_DNA"/>
</dbReference>
<dbReference type="HAMAP" id="MF_01440">
    <property type="entry name" value="CheD"/>
    <property type="match status" value="1"/>
</dbReference>
<comment type="catalytic activity">
    <reaction evidence="1">
        <text>L-glutaminyl-[protein] + H2O = L-glutamyl-[protein] + NH4(+)</text>
        <dbReference type="Rhea" id="RHEA:16441"/>
        <dbReference type="Rhea" id="RHEA-COMP:10207"/>
        <dbReference type="Rhea" id="RHEA-COMP:10208"/>
        <dbReference type="ChEBI" id="CHEBI:15377"/>
        <dbReference type="ChEBI" id="CHEBI:28938"/>
        <dbReference type="ChEBI" id="CHEBI:29973"/>
        <dbReference type="ChEBI" id="CHEBI:30011"/>
        <dbReference type="EC" id="3.5.1.44"/>
    </reaction>
</comment>
<proteinExistence type="inferred from homology"/>
<dbReference type="EC" id="3.5.1.44" evidence="1"/>
<dbReference type="CDD" id="cd16352">
    <property type="entry name" value="CheD"/>
    <property type="match status" value="1"/>
</dbReference>
<comment type="similarity">
    <text evidence="1">Belongs to the CheD family.</text>
</comment>
<organism evidence="2 3">
    <name type="scientific">Falsiroseomonas tokyonensis</name>
    <dbReference type="NCBI Taxonomy" id="430521"/>
    <lineage>
        <taxon>Bacteria</taxon>
        <taxon>Pseudomonadati</taxon>
        <taxon>Pseudomonadota</taxon>
        <taxon>Alphaproteobacteria</taxon>
        <taxon>Acetobacterales</taxon>
        <taxon>Roseomonadaceae</taxon>
        <taxon>Falsiroseomonas</taxon>
    </lineage>
</organism>
<dbReference type="Proteomes" id="UP001595420">
    <property type="component" value="Unassembled WGS sequence"/>
</dbReference>
<protein>
    <recommendedName>
        <fullName evidence="1">Probable chemoreceptor glutamine deamidase CheD</fullName>
        <ecNumber evidence="1">3.5.1.44</ecNumber>
    </recommendedName>
</protein>
<sequence>MGLDPSAGRRIVRVSPGEHYVTAAPEEAIATVLGSCVAACIRDPVAGIGGLNHFMLPESREGHWGGGTASLRYGNFAMERLIDDILRRGGQRPRLEVKLFGGAQLAQDRGLIGGRNVSFVDAYLRRARLSPLVRQLGGHHARRILYMPVSGQAFMMLLPAATAAAAGDALEAELVAGRLPAAEMV</sequence>